<comment type="caution">
    <text evidence="1">The sequence shown here is derived from an EMBL/GenBank/DDBJ whole genome shotgun (WGS) entry which is preliminary data.</text>
</comment>
<sequence>MIQTEKHARGTYVADQVGNIRKEAVYLILDLDKNGILRSDPYDFDGYVSKRGTIFNITSEGTYNGKKWFKLKEEDKHLVFPDIVKAATYIEKHYGTWACSHYLKNIPGNY</sequence>
<evidence type="ECO:0000313" key="1">
    <source>
        <dbReference type="EMBL" id="RHA89896.1"/>
    </source>
</evidence>
<name>A0A3R6AFC2_9FIRM</name>
<dbReference type="EMBL" id="QSFX01000008">
    <property type="protein sequence ID" value="RHA89896.1"/>
    <property type="molecule type" value="Genomic_DNA"/>
</dbReference>
<accession>A0A3R6AFC2</accession>
<organism evidence="1 2">
    <name type="scientific">Roseburia inulinivorans</name>
    <dbReference type="NCBI Taxonomy" id="360807"/>
    <lineage>
        <taxon>Bacteria</taxon>
        <taxon>Bacillati</taxon>
        <taxon>Bacillota</taxon>
        <taxon>Clostridia</taxon>
        <taxon>Lachnospirales</taxon>
        <taxon>Lachnospiraceae</taxon>
        <taxon>Roseburia</taxon>
    </lineage>
</organism>
<gene>
    <name evidence="1" type="ORF">DW914_06655</name>
</gene>
<evidence type="ECO:0000313" key="2">
    <source>
        <dbReference type="Proteomes" id="UP000283492"/>
    </source>
</evidence>
<proteinExistence type="predicted"/>
<dbReference type="AlphaFoldDB" id="A0A3R6AFC2"/>
<dbReference type="Proteomes" id="UP000283492">
    <property type="component" value="Unassembled WGS sequence"/>
</dbReference>
<reference evidence="1 2" key="1">
    <citation type="submission" date="2018-08" db="EMBL/GenBank/DDBJ databases">
        <title>A genome reference for cultivated species of the human gut microbiota.</title>
        <authorList>
            <person name="Zou Y."/>
            <person name="Xue W."/>
            <person name="Luo G."/>
        </authorList>
    </citation>
    <scope>NUCLEOTIDE SEQUENCE [LARGE SCALE GENOMIC DNA]</scope>
    <source>
        <strain evidence="1 2">AM42-1AC</strain>
    </source>
</reference>
<protein>
    <submittedName>
        <fullName evidence="1">Uncharacterized protein</fullName>
    </submittedName>
</protein>